<accession>A0A0R1U1X0</accession>
<reference evidence="1 2" key="1">
    <citation type="journal article" date="2015" name="Genome Announc.">
        <title>Expanding the biotechnology potential of lactobacilli through comparative genomics of 213 strains and associated genera.</title>
        <authorList>
            <person name="Sun Z."/>
            <person name="Harris H.M."/>
            <person name="McCann A."/>
            <person name="Guo C."/>
            <person name="Argimon S."/>
            <person name="Zhang W."/>
            <person name="Yang X."/>
            <person name="Jeffery I.B."/>
            <person name="Cooney J.C."/>
            <person name="Kagawa T.F."/>
            <person name="Liu W."/>
            <person name="Song Y."/>
            <person name="Salvetti E."/>
            <person name="Wrobel A."/>
            <person name="Rasinkangas P."/>
            <person name="Parkhill J."/>
            <person name="Rea M.C."/>
            <person name="O'Sullivan O."/>
            <person name="Ritari J."/>
            <person name="Douillard F.P."/>
            <person name="Paul Ross R."/>
            <person name="Yang R."/>
            <person name="Briner A.E."/>
            <person name="Felis G.E."/>
            <person name="de Vos W.M."/>
            <person name="Barrangou R."/>
            <person name="Klaenhammer T.R."/>
            <person name="Caufield P.W."/>
            <person name="Cui Y."/>
            <person name="Zhang H."/>
            <person name="O'Toole P.W."/>
        </authorList>
    </citation>
    <scope>NUCLEOTIDE SEQUENCE [LARGE SCALE GENOMIC DNA]</scope>
    <source>
        <strain evidence="1 2">DSM 15833</strain>
    </source>
</reference>
<gene>
    <name evidence="1" type="ORF">FC36_GL000573</name>
</gene>
<dbReference type="STRING" id="1423740.FC36_GL000573"/>
<dbReference type="Proteomes" id="UP000051048">
    <property type="component" value="Unassembled WGS sequence"/>
</dbReference>
<evidence type="ECO:0000313" key="1">
    <source>
        <dbReference type="EMBL" id="KRL85203.1"/>
    </source>
</evidence>
<name>A0A0R1U1X0_9LACO</name>
<dbReference type="PATRIC" id="fig|1423740.3.peg.619"/>
<sequence>MNNVDVSQILVRARRQEKKNYLVQRDFSDKEILGQAYINWQVAQADLIKAVKVAPDQLLAAYGEFLLAFARIANQRQWAYKLLLDETTIANFKNKWQAPSQSSVFLIMNQLVNKSFFSNDMEAFTHAWHIIIKFGLVELQISETELDAWIKEG</sequence>
<protein>
    <recommendedName>
        <fullName evidence="3">dUTPase</fullName>
    </recommendedName>
</protein>
<organism evidence="1 2">
    <name type="scientific">Ligilactobacillus equi DSM 15833 = JCM 10991</name>
    <dbReference type="NCBI Taxonomy" id="1423740"/>
    <lineage>
        <taxon>Bacteria</taxon>
        <taxon>Bacillati</taxon>
        <taxon>Bacillota</taxon>
        <taxon>Bacilli</taxon>
        <taxon>Lactobacillales</taxon>
        <taxon>Lactobacillaceae</taxon>
        <taxon>Ligilactobacillus</taxon>
    </lineage>
</organism>
<evidence type="ECO:0000313" key="2">
    <source>
        <dbReference type="Proteomes" id="UP000051048"/>
    </source>
</evidence>
<dbReference type="EMBL" id="AZFH01000001">
    <property type="protein sequence ID" value="KRL85203.1"/>
    <property type="molecule type" value="Genomic_DNA"/>
</dbReference>
<proteinExistence type="predicted"/>
<evidence type="ECO:0008006" key="3">
    <source>
        <dbReference type="Google" id="ProtNLM"/>
    </source>
</evidence>
<comment type="caution">
    <text evidence="1">The sequence shown here is derived from an EMBL/GenBank/DDBJ whole genome shotgun (WGS) entry which is preliminary data.</text>
</comment>
<dbReference type="AlphaFoldDB" id="A0A0R1U1X0"/>